<evidence type="ECO:0000256" key="1">
    <source>
        <dbReference type="ARBA" id="ARBA00022786"/>
    </source>
</evidence>
<dbReference type="InterPro" id="IPR001810">
    <property type="entry name" value="F-box_dom"/>
</dbReference>
<evidence type="ECO:0000259" key="2">
    <source>
        <dbReference type="PROSITE" id="PS50181"/>
    </source>
</evidence>
<dbReference type="AlphaFoldDB" id="A0A1A8QZH1"/>
<accession>A0A1A8QZH1</accession>
<dbReference type="PANTHER" id="PTHR13382:SF72">
    <property type="entry name" value="F-BOX AND LEUCINE-RICH REPEAT PROTEIN 17"/>
    <property type="match status" value="1"/>
</dbReference>
<dbReference type="Gene3D" id="1.20.1280.50">
    <property type="match status" value="1"/>
</dbReference>
<dbReference type="PROSITE" id="PS50181">
    <property type="entry name" value="FBOX"/>
    <property type="match status" value="1"/>
</dbReference>
<dbReference type="GO" id="GO:0005737">
    <property type="term" value="C:cytoplasm"/>
    <property type="evidence" value="ECO:0007669"/>
    <property type="project" value="TreeGrafter"/>
</dbReference>
<keyword evidence="1" id="KW-0833">Ubl conjugation pathway</keyword>
<dbReference type="Gene3D" id="3.80.10.10">
    <property type="entry name" value="Ribonuclease Inhibitor"/>
    <property type="match status" value="3"/>
</dbReference>
<name>A0A1A8QZH1_9TELE</name>
<dbReference type="InterPro" id="IPR032675">
    <property type="entry name" value="LRR_dom_sf"/>
</dbReference>
<organism evidence="3">
    <name type="scientific">Nothobranchius rachovii</name>
    <name type="common">bluefin notho</name>
    <dbReference type="NCBI Taxonomy" id="451742"/>
    <lineage>
        <taxon>Eukaryota</taxon>
        <taxon>Metazoa</taxon>
        <taxon>Chordata</taxon>
        <taxon>Craniata</taxon>
        <taxon>Vertebrata</taxon>
        <taxon>Euteleostomi</taxon>
        <taxon>Actinopterygii</taxon>
        <taxon>Neopterygii</taxon>
        <taxon>Teleostei</taxon>
        <taxon>Neoteleostei</taxon>
        <taxon>Acanthomorphata</taxon>
        <taxon>Ovalentaria</taxon>
        <taxon>Atherinomorphae</taxon>
        <taxon>Cyprinodontiformes</taxon>
        <taxon>Nothobranchiidae</taxon>
        <taxon>Nothobranchius</taxon>
    </lineage>
</organism>
<dbReference type="InterPro" id="IPR057207">
    <property type="entry name" value="FBXL15_LRR"/>
</dbReference>
<dbReference type="InterPro" id="IPR036047">
    <property type="entry name" value="F-box-like_dom_sf"/>
</dbReference>
<dbReference type="FunFam" id="3.80.10.10:FF:000161">
    <property type="entry name" value="F-box/LRR-repeat protein 17 isoform X1"/>
    <property type="match status" value="1"/>
</dbReference>
<dbReference type="Pfam" id="PF13516">
    <property type="entry name" value="LRR_6"/>
    <property type="match status" value="1"/>
</dbReference>
<dbReference type="SUPFAM" id="SSF52047">
    <property type="entry name" value="RNI-like"/>
    <property type="match status" value="1"/>
</dbReference>
<evidence type="ECO:0000313" key="3">
    <source>
        <dbReference type="EMBL" id="SBR98603.1"/>
    </source>
</evidence>
<proteinExistence type="predicted"/>
<dbReference type="InterPro" id="IPR006553">
    <property type="entry name" value="Leu-rich_rpt_Cys-con_subtyp"/>
</dbReference>
<gene>
    <name evidence="3" type="primary">FBXL17</name>
</gene>
<dbReference type="InterPro" id="IPR001611">
    <property type="entry name" value="Leu-rich_rpt"/>
</dbReference>
<dbReference type="CDD" id="cd22092">
    <property type="entry name" value="F-box_FBXO13"/>
    <property type="match status" value="1"/>
</dbReference>
<protein>
    <submittedName>
        <fullName evidence="3">F-box and leucine-rich repeat protein 17</fullName>
    </submittedName>
</protein>
<sequence length="661" mass="71768">MGHLLSTNGLRLKKRTRKLNHRKKKRRNCFLRGPCMLCFIIHSNNSDLDEDSDQLEAGVNGCRHNSVAGIGVPGVCGGGISASAASKLAERYAALASPEDCSKFLLSQRELAVWEGQGRSLLSAVPAKLIPPPVLFRTAGVSVTVPIPLPVPTCANDCSEMVCKRKCSEVQRCTPSKQPHCAFAAADGELEHDKVGRGEDGGGGEAASNSKTGHCHLPICPIPSSSSSSSSSGSSSSSPADGCCALGLRPDSSDSSDSSPSGLNHYDDCQARSSDPADHLSINHLPSSILLKVLSHLTVKERCLCASLVCKYWRDLCLDFQFWKQIDLSGLQQVNDDLLVKIASRRQNVTEITISDCRGVHDHGVTSLASHCPGLQKYTAYRCKQLGDSSVIALATHCPLLVKVHVGNQDKLTDAALKKLGSNCSELRDVHLGQCYGITDEGMMALAGGCPKLQKLYLQENKMVTDQSVRAVAEHCPELQFVGFMGCPVTSQGVIHLTALQNLTVLDLRHISELNNETVMEVVRKCRKLSSLNLCLNWSINDRCVEIIAKEGRSLKELYLVSCKITDHALIAIGQYSSTIETVDAGWCKDITDQGATQIAQSSKSLRYLGLMRCDKVNEETVERLVVQYPHIVFSTVMQDCKRTLERAYQMGWSPNTSNSS</sequence>
<dbReference type="SUPFAM" id="SSF81383">
    <property type="entry name" value="F-box domain"/>
    <property type="match status" value="1"/>
</dbReference>
<feature type="domain" description="F-box" evidence="2">
    <location>
        <begin position="279"/>
        <end position="326"/>
    </location>
</feature>
<reference evidence="3" key="1">
    <citation type="submission" date="2016-05" db="EMBL/GenBank/DDBJ databases">
        <authorList>
            <person name="Lavstsen T."/>
            <person name="Jespersen J.S."/>
        </authorList>
    </citation>
    <scope>NUCLEOTIDE SEQUENCE</scope>
    <source>
        <tissue evidence="3">Brain</tissue>
    </source>
</reference>
<dbReference type="SMART" id="SM00367">
    <property type="entry name" value="LRR_CC"/>
    <property type="match status" value="10"/>
</dbReference>
<dbReference type="FunFam" id="1.20.1280.50:FF:000038">
    <property type="entry name" value="F-box/LRR-repeat protein 17 isoform X3"/>
    <property type="match status" value="1"/>
</dbReference>
<dbReference type="Pfam" id="PF25372">
    <property type="entry name" value="DUF7885"/>
    <property type="match status" value="1"/>
</dbReference>
<dbReference type="SMART" id="SM00256">
    <property type="entry name" value="FBOX"/>
    <property type="match status" value="1"/>
</dbReference>
<dbReference type="PANTHER" id="PTHR13382">
    <property type="entry name" value="MITOCHONDRIAL ATP SYNTHASE COUPLING FACTOR B"/>
    <property type="match status" value="1"/>
</dbReference>
<dbReference type="InterPro" id="IPR050648">
    <property type="entry name" value="F-box_LRR-repeat"/>
</dbReference>
<reference evidence="3" key="2">
    <citation type="submission" date="2016-06" db="EMBL/GenBank/DDBJ databases">
        <title>The genome of a short-lived fish provides insights into sex chromosome evolution and the genetic control of aging.</title>
        <authorList>
            <person name="Reichwald K."/>
            <person name="Felder M."/>
            <person name="Petzold A."/>
            <person name="Koch P."/>
            <person name="Groth M."/>
            <person name="Platzer M."/>
        </authorList>
    </citation>
    <scope>NUCLEOTIDE SEQUENCE</scope>
    <source>
        <tissue evidence="3">Brain</tissue>
    </source>
</reference>
<dbReference type="EMBL" id="HAEH01013899">
    <property type="protein sequence ID" value="SBR98603.1"/>
    <property type="molecule type" value="Transcribed_RNA"/>
</dbReference>
<dbReference type="Pfam" id="PF12937">
    <property type="entry name" value="F-box-like"/>
    <property type="match status" value="1"/>
</dbReference>